<dbReference type="InterPro" id="IPR046959">
    <property type="entry name" value="PRK1-6/SRF4-like"/>
</dbReference>
<protein>
    <submittedName>
        <fullName evidence="2">Uncharacterized protein</fullName>
    </submittedName>
</protein>
<sequence length="235" mass="25363">MQSIPVYIALDLSDSNISGNRFYSVPPILRELPWLRSLDISRNHLHPEENGITHLPGLYSLNISNTGLGGVFPSYVFRTLLRLDISNNNYKGFSGTLDPLLTTLRTVGNPNLSGEAWRHGNLMPTEESISCDLSGTSVCVPLDLVTKCNATCSFPSEYPPNMGMPYRAFPTVLMSVFGVLLVVILASAGVFWIRKKRAAESVPGVGRPRGGSASAQGGGIIVNEQQALLSDDAEA</sequence>
<keyword evidence="1" id="KW-0812">Transmembrane</keyword>
<reference evidence="2 3" key="1">
    <citation type="submission" date="2023-09" db="EMBL/GenBank/DDBJ databases">
        <title>Pangenome analysis of Batrachochytrium dendrobatidis and related Chytrids.</title>
        <authorList>
            <person name="Yacoub M.N."/>
            <person name="Stajich J.E."/>
            <person name="James T.Y."/>
        </authorList>
    </citation>
    <scope>NUCLEOTIDE SEQUENCE [LARGE SCALE GENOMIC DNA]</scope>
    <source>
        <strain evidence="2 3">JEL0888</strain>
    </source>
</reference>
<dbReference type="SUPFAM" id="SSF52075">
    <property type="entry name" value="Outer arm dynein light chain 1"/>
    <property type="match status" value="1"/>
</dbReference>
<evidence type="ECO:0000256" key="1">
    <source>
        <dbReference type="SAM" id="Phobius"/>
    </source>
</evidence>
<keyword evidence="1" id="KW-0472">Membrane</keyword>
<feature type="transmembrane region" description="Helical" evidence="1">
    <location>
        <begin position="172"/>
        <end position="193"/>
    </location>
</feature>
<evidence type="ECO:0000313" key="2">
    <source>
        <dbReference type="EMBL" id="KAL2919145.1"/>
    </source>
</evidence>
<comment type="caution">
    <text evidence="2">The sequence shown here is derived from an EMBL/GenBank/DDBJ whole genome shotgun (WGS) entry which is preliminary data.</text>
</comment>
<dbReference type="PANTHER" id="PTHR48007">
    <property type="entry name" value="LEUCINE-RICH REPEAT RECEPTOR-LIKE PROTEIN KINASE PXC1"/>
    <property type="match status" value="1"/>
</dbReference>
<dbReference type="EMBL" id="JADGIZ020000004">
    <property type="protein sequence ID" value="KAL2919145.1"/>
    <property type="molecule type" value="Genomic_DNA"/>
</dbReference>
<dbReference type="PANTHER" id="PTHR48007:SF4">
    <property type="entry name" value="LEUCINE-RICH REPEAT RECEPTOR-LIKE PROTEIN KINASE PXC1"/>
    <property type="match status" value="1"/>
</dbReference>
<name>A0ABR4NHY7_9FUNG</name>
<dbReference type="Proteomes" id="UP001527925">
    <property type="component" value="Unassembled WGS sequence"/>
</dbReference>
<accession>A0ABR4NHY7</accession>
<gene>
    <name evidence="2" type="ORF">HK105_201418</name>
</gene>
<keyword evidence="1" id="KW-1133">Transmembrane helix</keyword>
<organism evidence="2 3">
    <name type="scientific">Polyrhizophydium stewartii</name>
    <dbReference type="NCBI Taxonomy" id="2732419"/>
    <lineage>
        <taxon>Eukaryota</taxon>
        <taxon>Fungi</taxon>
        <taxon>Fungi incertae sedis</taxon>
        <taxon>Chytridiomycota</taxon>
        <taxon>Chytridiomycota incertae sedis</taxon>
        <taxon>Chytridiomycetes</taxon>
        <taxon>Rhizophydiales</taxon>
        <taxon>Rhizophydiales incertae sedis</taxon>
        <taxon>Polyrhizophydium</taxon>
    </lineage>
</organism>
<proteinExistence type="predicted"/>
<dbReference type="Gene3D" id="3.80.10.10">
    <property type="entry name" value="Ribonuclease Inhibitor"/>
    <property type="match status" value="1"/>
</dbReference>
<keyword evidence="3" id="KW-1185">Reference proteome</keyword>
<evidence type="ECO:0000313" key="3">
    <source>
        <dbReference type="Proteomes" id="UP001527925"/>
    </source>
</evidence>
<dbReference type="InterPro" id="IPR032675">
    <property type="entry name" value="LRR_dom_sf"/>
</dbReference>